<evidence type="ECO:0000313" key="3">
    <source>
        <dbReference type="Proteomes" id="UP001430193"/>
    </source>
</evidence>
<evidence type="ECO:0008006" key="4">
    <source>
        <dbReference type="Google" id="ProtNLM"/>
    </source>
</evidence>
<gene>
    <name evidence="2" type="ORF">ISS99_04775</name>
</gene>
<reference evidence="2" key="1">
    <citation type="submission" date="2020-10" db="EMBL/GenBank/DDBJ databases">
        <title>Phylogeny of dyella-like bacteria.</title>
        <authorList>
            <person name="Fu J."/>
        </authorList>
    </citation>
    <scope>NUCLEOTIDE SEQUENCE</scope>
    <source>
        <strain evidence="2">DHON07</strain>
    </source>
</reference>
<keyword evidence="1" id="KW-0472">Membrane</keyword>
<keyword evidence="1" id="KW-1133">Transmembrane helix</keyword>
<accession>A0ABS2KDB7</accession>
<protein>
    <recommendedName>
        <fullName evidence="4">Major facilitator superfamily (MFS) profile domain-containing protein</fullName>
    </recommendedName>
</protein>
<feature type="transmembrane region" description="Helical" evidence="1">
    <location>
        <begin position="39"/>
        <end position="62"/>
    </location>
</feature>
<dbReference type="Proteomes" id="UP001430193">
    <property type="component" value="Unassembled WGS sequence"/>
</dbReference>
<sequence length="72" mass="7561">MTKRDITFRKAVATAGCGLGGAVLGDVLAKFVVPKFFGSAPWLLPAMVVGMLAIFVVAALTVPSIIGERRRT</sequence>
<dbReference type="EMBL" id="JADIKF010000035">
    <property type="protein sequence ID" value="MBM7128830.1"/>
    <property type="molecule type" value="Genomic_DNA"/>
</dbReference>
<comment type="caution">
    <text evidence="2">The sequence shown here is derived from an EMBL/GenBank/DDBJ whole genome shotgun (WGS) entry which is preliminary data.</text>
</comment>
<name>A0ABS2KDB7_9GAMM</name>
<organism evidence="2 3">
    <name type="scientific">Dyella mobilis</name>
    <dbReference type="NCBI Taxonomy" id="1849582"/>
    <lineage>
        <taxon>Bacteria</taxon>
        <taxon>Pseudomonadati</taxon>
        <taxon>Pseudomonadota</taxon>
        <taxon>Gammaproteobacteria</taxon>
        <taxon>Lysobacterales</taxon>
        <taxon>Rhodanobacteraceae</taxon>
        <taxon>Dyella</taxon>
    </lineage>
</organism>
<keyword evidence="3" id="KW-1185">Reference proteome</keyword>
<evidence type="ECO:0000256" key="1">
    <source>
        <dbReference type="SAM" id="Phobius"/>
    </source>
</evidence>
<keyword evidence="1" id="KW-0812">Transmembrane</keyword>
<proteinExistence type="predicted"/>
<dbReference type="RefSeq" id="WP_204630443.1">
    <property type="nucleotide sequence ID" value="NZ_BSOC01000006.1"/>
</dbReference>
<evidence type="ECO:0000313" key="2">
    <source>
        <dbReference type="EMBL" id="MBM7128830.1"/>
    </source>
</evidence>